<feature type="compositionally biased region" description="Basic residues" evidence="1">
    <location>
        <begin position="77"/>
        <end position="86"/>
    </location>
</feature>
<sequence length="96" mass="11571">MEKKGIHNKALSECYTNRRKLYTRYYRLLTKYKQDKASSIVFLKEELPYEVNHKQDMSNNERGYTIKKKQSSECSLRKQRGHKNNVKNKSCMFETK</sequence>
<evidence type="ECO:0000256" key="1">
    <source>
        <dbReference type="SAM" id="MobiDB-lite"/>
    </source>
</evidence>
<proteinExistence type="predicted"/>
<evidence type="ECO:0000313" key="3">
    <source>
        <dbReference type="Proteomes" id="UP000078597"/>
    </source>
</evidence>
<accession>A0A1A8WLE8</accession>
<dbReference type="InterPro" id="IPR022139">
    <property type="entry name" value="Fam-L/Fam-M-like_plasmodium"/>
</dbReference>
<protein>
    <submittedName>
        <fullName evidence="2">Uncharacterized protein</fullName>
    </submittedName>
</protein>
<evidence type="ECO:0000313" key="2">
    <source>
        <dbReference type="EMBL" id="SBS93734.1"/>
    </source>
</evidence>
<dbReference type="AlphaFoldDB" id="A0A1A8WLE8"/>
<dbReference type="Proteomes" id="UP000078597">
    <property type="component" value="Unassembled WGS sequence"/>
</dbReference>
<reference evidence="3" key="1">
    <citation type="submission" date="2016-05" db="EMBL/GenBank/DDBJ databases">
        <authorList>
            <person name="Naeem Raeece"/>
        </authorList>
    </citation>
    <scope>NUCLEOTIDE SEQUENCE [LARGE SCALE GENOMIC DNA]</scope>
</reference>
<name>A0A1A8WLE8_PLAMA</name>
<feature type="region of interest" description="Disordered" evidence="1">
    <location>
        <begin position="54"/>
        <end position="96"/>
    </location>
</feature>
<dbReference type="Pfam" id="PF12420">
    <property type="entry name" value="DUF3671"/>
    <property type="match status" value="1"/>
</dbReference>
<dbReference type="EMBL" id="FLQW01002611">
    <property type="protein sequence ID" value="SBS93734.1"/>
    <property type="molecule type" value="Genomic_DNA"/>
</dbReference>
<organism evidence="2 3">
    <name type="scientific">Plasmodium malariae</name>
    <dbReference type="NCBI Taxonomy" id="5858"/>
    <lineage>
        <taxon>Eukaryota</taxon>
        <taxon>Sar</taxon>
        <taxon>Alveolata</taxon>
        <taxon>Apicomplexa</taxon>
        <taxon>Aconoidasida</taxon>
        <taxon>Haemosporida</taxon>
        <taxon>Plasmodiidae</taxon>
        <taxon>Plasmodium</taxon>
        <taxon>Plasmodium (Plasmodium)</taxon>
    </lineage>
</organism>
<gene>
    <name evidence="2" type="ORF">PMALA_040790</name>
</gene>